<dbReference type="SUPFAM" id="SSF143034">
    <property type="entry name" value="L35p-like"/>
    <property type="match status" value="1"/>
</dbReference>
<dbReference type="HAMAP" id="MF_00514">
    <property type="entry name" value="Ribosomal_bL35"/>
    <property type="match status" value="1"/>
</dbReference>
<dbReference type="InterPro" id="IPR037229">
    <property type="entry name" value="Ribosomal_bL35_sf"/>
</dbReference>
<evidence type="ECO:0000256" key="4">
    <source>
        <dbReference type="HAMAP-Rule" id="MF_00514"/>
    </source>
</evidence>
<reference evidence="6" key="1">
    <citation type="submission" date="2023-09" db="EMBL/GenBank/DDBJ databases">
        <title>Genomes of two closely related lineages of the louse Polyplax serrata with different host specificities.</title>
        <authorList>
            <person name="Martinu J."/>
            <person name="Tarabai H."/>
            <person name="Stefka J."/>
            <person name="Hypsa V."/>
        </authorList>
    </citation>
    <scope>NUCLEOTIDE SEQUENCE [LARGE SCALE GENOMIC DNA]</scope>
    <source>
        <strain evidence="6">98ZLc_SE</strain>
    </source>
</reference>
<evidence type="ECO:0000256" key="5">
    <source>
        <dbReference type="RuleBase" id="RU000568"/>
    </source>
</evidence>
<dbReference type="PRINTS" id="PR00064">
    <property type="entry name" value="RIBOSOMALL35"/>
</dbReference>
<proteinExistence type="inferred from homology"/>
<keyword evidence="7" id="KW-1185">Reference proteome</keyword>
<evidence type="ECO:0000256" key="3">
    <source>
        <dbReference type="ARBA" id="ARBA00023274"/>
    </source>
</evidence>
<keyword evidence="3 4" id="KW-0687">Ribonucleoprotein</keyword>
<name>A0ABZ2H053_9GAMM</name>
<dbReference type="Pfam" id="PF01632">
    <property type="entry name" value="Ribosomal_L35p"/>
    <property type="match status" value="1"/>
</dbReference>
<evidence type="ECO:0000256" key="1">
    <source>
        <dbReference type="ARBA" id="ARBA00006598"/>
    </source>
</evidence>
<dbReference type="EMBL" id="CP135137">
    <property type="protein sequence ID" value="WWR11454.1"/>
    <property type="molecule type" value="Genomic_DNA"/>
</dbReference>
<dbReference type="GO" id="GO:0005840">
    <property type="term" value="C:ribosome"/>
    <property type="evidence" value="ECO:0007669"/>
    <property type="project" value="UniProtKB-KW"/>
</dbReference>
<comment type="similarity">
    <text evidence="1 4 5">Belongs to the bacterial ribosomal protein bL35 family.</text>
</comment>
<dbReference type="InterPro" id="IPR018265">
    <property type="entry name" value="Ribosomal_bL35_CS"/>
</dbReference>
<dbReference type="NCBIfam" id="TIGR00001">
    <property type="entry name" value="rpmI_bact"/>
    <property type="match status" value="1"/>
</dbReference>
<evidence type="ECO:0000256" key="2">
    <source>
        <dbReference type="ARBA" id="ARBA00022980"/>
    </source>
</evidence>
<dbReference type="PANTHER" id="PTHR33343:SF1">
    <property type="entry name" value="LARGE RIBOSOMAL SUBUNIT PROTEIN BL35M"/>
    <property type="match status" value="1"/>
</dbReference>
<dbReference type="PROSITE" id="PS00936">
    <property type="entry name" value="RIBOSOMAL_L35"/>
    <property type="match status" value="1"/>
</dbReference>
<sequence length="68" mass="7976">MIKLKSHRGIKKRFKVLGNGLIKYRHANRNHILTKKSSKRKRSLRVSDKFLKKCNTYSILKCLYKSGG</sequence>
<organism evidence="6 7">
    <name type="scientific">Candidatus Legionella polyplacis</name>
    <dbReference type="NCBI Taxonomy" id="2005262"/>
    <lineage>
        <taxon>Bacteria</taxon>
        <taxon>Pseudomonadati</taxon>
        <taxon>Pseudomonadota</taxon>
        <taxon>Gammaproteobacteria</taxon>
        <taxon>Legionellales</taxon>
        <taxon>Legionellaceae</taxon>
        <taxon>Legionella</taxon>
    </lineage>
</organism>
<dbReference type="Gene3D" id="4.10.410.60">
    <property type="match status" value="1"/>
</dbReference>
<gene>
    <name evidence="4 6" type="primary">rpmI</name>
    <name evidence="6" type="ORF">RQL39_02055</name>
</gene>
<dbReference type="InterPro" id="IPR001706">
    <property type="entry name" value="Ribosomal_bL35"/>
</dbReference>
<accession>A0ABZ2H053</accession>
<dbReference type="PANTHER" id="PTHR33343">
    <property type="entry name" value="54S RIBOSOMAL PROTEIN BL35M"/>
    <property type="match status" value="1"/>
</dbReference>
<evidence type="ECO:0000313" key="6">
    <source>
        <dbReference type="EMBL" id="WWR11454.1"/>
    </source>
</evidence>
<keyword evidence="2 4" id="KW-0689">Ribosomal protein</keyword>
<protein>
    <recommendedName>
        <fullName evidence="4">Large ribosomal subunit protein bL35</fullName>
    </recommendedName>
</protein>
<dbReference type="Proteomes" id="UP001368618">
    <property type="component" value="Chromosome"/>
</dbReference>
<evidence type="ECO:0000313" key="7">
    <source>
        <dbReference type="Proteomes" id="UP001368618"/>
    </source>
</evidence>
<dbReference type="RefSeq" id="WP_100114927.1">
    <property type="nucleotide sequence ID" value="NZ_CP021497.1"/>
</dbReference>
<dbReference type="InterPro" id="IPR021137">
    <property type="entry name" value="Ribosomal_bL35-like"/>
</dbReference>